<dbReference type="EMBL" id="BARU01005257">
    <property type="protein sequence ID" value="GAH28908.1"/>
    <property type="molecule type" value="Genomic_DNA"/>
</dbReference>
<evidence type="ECO:0000313" key="1">
    <source>
        <dbReference type="EMBL" id="GAH28908.1"/>
    </source>
</evidence>
<protein>
    <submittedName>
        <fullName evidence="1">Uncharacterized protein</fullName>
    </submittedName>
</protein>
<reference evidence="1" key="1">
    <citation type="journal article" date="2014" name="Front. Microbiol.">
        <title>High frequency of phylogenetically diverse reductive dehalogenase-homologous genes in deep subseafloor sedimentary metagenomes.</title>
        <authorList>
            <person name="Kawai M."/>
            <person name="Futagami T."/>
            <person name="Toyoda A."/>
            <person name="Takaki Y."/>
            <person name="Nishi S."/>
            <person name="Hori S."/>
            <person name="Arai W."/>
            <person name="Tsubouchi T."/>
            <person name="Morono Y."/>
            <person name="Uchiyama I."/>
            <person name="Ito T."/>
            <person name="Fujiyama A."/>
            <person name="Inagaki F."/>
            <person name="Takami H."/>
        </authorList>
    </citation>
    <scope>NUCLEOTIDE SEQUENCE</scope>
    <source>
        <strain evidence="1">Expedition CK06-06</strain>
    </source>
</reference>
<dbReference type="AlphaFoldDB" id="X1G7B7"/>
<accession>X1G7B7</accession>
<organism evidence="1">
    <name type="scientific">marine sediment metagenome</name>
    <dbReference type="NCBI Taxonomy" id="412755"/>
    <lineage>
        <taxon>unclassified sequences</taxon>
        <taxon>metagenomes</taxon>
        <taxon>ecological metagenomes</taxon>
    </lineage>
</organism>
<proteinExistence type="predicted"/>
<gene>
    <name evidence="1" type="ORF">S03H2_10192</name>
</gene>
<name>X1G7B7_9ZZZZ</name>
<sequence length="59" mass="6721">MNALIAREANPWRRVRERFTTGNPECGADLWPPSEGMWGQNLQGDPLWCESEPHKVTGQ</sequence>
<comment type="caution">
    <text evidence="1">The sequence shown here is derived from an EMBL/GenBank/DDBJ whole genome shotgun (WGS) entry which is preliminary data.</text>
</comment>